<feature type="DNA-binding region" description="H-T-H motif" evidence="2">
    <location>
        <begin position="42"/>
        <end position="61"/>
    </location>
</feature>
<dbReference type="AlphaFoldDB" id="B2JLN2"/>
<dbReference type="PANTHER" id="PTHR43479:SF11">
    <property type="entry name" value="ACREF_ENVCD OPERON REPRESSOR-RELATED"/>
    <property type="match status" value="1"/>
</dbReference>
<dbReference type="InterPro" id="IPR050624">
    <property type="entry name" value="HTH-type_Tx_Regulator"/>
</dbReference>
<dbReference type="PRINTS" id="PR00455">
    <property type="entry name" value="HTHTETR"/>
</dbReference>
<dbReference type="OrthoDB" id="9809772at2"/>
<accession>B2JLN2</accession>
<sequence>MSETTNIDHRTRVAAERRERMRARLIESALLVFAEKGVGASVIQEVIAAAGVSQGTFYNYFRTNEELLTAVTQELNDELLRLIETEVGAYADPARRIACGVRLFLHAARTYPLLARFICAAGLHVAGPSSLIYVYLPAHIEQGLAEGHFRDVTVKVALDVIAGTVLTTIQRFTAEGQECAQPEQAVAAILRSLGVSRSKAQALVHGELVSIAVPAGSLLERGHARLQQQMLGSSR</sequence>
<evidence type="ECO:0000259" key="3">
    <source>
        <dbReference type="PROSITE" id="PS50977"/>
    </source>
</evidence>
<dbReference type="SUPFAM" id="SSF48498">
    <property type="entry name" value="Tetracyclin repressor-like, C-terminal domain"/>
    <property type="match status" value="1"/>
</dbReference>
<name>B2JLN2_PARP8</name>
<dbReference type="Gene3D" id="1.10.357.10">
    <property type="entry name" value="Tetracycline Repressor, domain 2"/>
    <property type="match status" value="1"/>
</dbReference>
<evidence type="ECO:0000313" key="5">
    <source>
        <dbReference type="Proteomes" id="UP000001192"/>
    </source>
</evidence>
<dbReference type="GO" id="GO:0003677">
    <property type="term" value="F:DNA binding"/>
    <property type="evidence" value="ECO:0007669"/>
    <property type="project" value="UniProtKB-UniRule"/>
</dbReference>
<dbReference type="EMBL" id="CP001044">
    <property type="protein sequence ID" value="ACC72665.1"/>
    <property type="molecule type" value="Genomic_DNA"/>
</dbReference>
<evidence type="ECO:0000256" key="1">
    <source>
        <dbReference type="ARBA" id="ARBA00023125"/>
    </source>
</evidence>
<protein>
    <submittedName>
        <fullName evidence="4">Transcriptional regulator, TetR family</fullName>
    </submittedName>
</protein>
<keyword evidence="5" id="KW-1185">Reference proteome</keyword>
<dbReference type="RefSeq" id="WP_012402838.1">
    <property type="nucleotide sequence ID" value="NC_010623.1"/>
</dbReference>
<dbReference type="InterPro" id="IPR049513">
    <property type="entry name" value="TetR_C_40"/>
</dbReference>
<evidence type="ECO:0000313" key="4">
    <source>
        <dbReference type="EMBL" id="ACC72665.1"/>
    </source>
</evidence>
<dbReference type="Pfam" id="PF21306">
    <property type="entry name" value="TetR_C_40"/>
    <property type="match status" value="1"/>
</dbReference>
<dbReference type="InterPro" id="IPR001647">
    <property type="entry name" value="HTH_TetR"/>
</dbReference>
<gene>
    <name evidence="4" type="ordered locus">Bphy_3516</name>
</gene>
<dbReference type="HOGENOM" id="CLU_069356_0_2_4"/>
<keyword evidence="1 2" id="KW-0238">DNA-binding</keyword>
<evidence type="ECO:0000256" key="2">
    <source>
        <dbReference type="PROSITE-ProRule" id="PRU00335"/>
    </source>
</evidence>
<dbReference type="Proteomes" id="UP000001192">
    <property type="component" value="Chromosome 2"/>
</dbReference>
<dbReference type="STRING" id="391038.Bphy_3516"/>
<dbReference type="InterPro" id="IPR009057">
    <property type="entry name" value="Homeodomain-like_sf"/>
</dbReference>
<dbReference type="SUPFAM" id="SSF46689">
    <property type="entry name" value="Homeodomain-like"/>
    <property type="match status" value="1"/>
</dbReference>
<feature type="domain" description="HTH tetR-type" evidence="3">
    <location>
        <begin position="19"/>
        <end position="79"/>
    </location>
</feature>
<dbReference type="Pfam" id="PF00440">
    <property type="entry name" value="TetR_N"/>
    <property type="match status" value="1"/>
</dbReference>
<dbReference type="PANTHER" id="PTHR43479">
    <property type="entry name" value="ACREF/ENVCD OPERON REPRESSOR-RELATED"/>
    <property type="match status" value="1"/>
</dbReference>
<dbReference type="KEGG" id="bph:Bphy_3516"/>
<dbReference type="eggNOG" id="COG1309">
    <property type="taxonomic scope" value="Bacteria"/>
</dbReference>
<dbReference type="InterPro" id="IPR036271">
    <property type="entry name" value="Tet_transcr_reg_TetR-rel_C_sf"/>
</dbReference>
<dbReference type="PROSITE" id="PS50977">
    <property type="entry name" value="HTH_TETR_2"/>
    <property type="match status" value="1"/>
</dbReference>
<reference evidence="5" key="1">
    <citation type="journal article" date="2014" name="Stand. Genomic Sci.">
        <title>Complete genome sequence of Burkholderia phymatum STM815(T), a broad host range and efficient nitrogen-fixing symbiont of Mimosa species.</title>
        <authorList>
            <person name="Moulin L."/>
            <person name="Klonowska A."/>
            <person name="Caroline B."/>
            <person name="Booth K."/>
            <person name="Vriezen J.A."/>
            <person name="Melkonian R."/>
            <person name="James E.K."/>
            <person name="Young J.P."/>
            <person name="Bena G."/>
            <person name="Hauser L."/>
            <person name="Land M."/>
            <person name="Kyrpides N."/>
            <person name="Bruce D."/>
            <person name="Chain P."/>
            <person name="Copeland A."/>
            <person name="Pitluck S."/>
            <person name="Woyke T."/>
            <person name="Lizotte-Waniewski M."/>
            <person name="Bristow J."/>
            <person name="Riley M."/>
        </authorList>
    </citation>
    <scope>NUCLEOTIDE SEQUENCE [LARGE SCALE GENOMIC DNA]</scope>
    <source>
        <strain evidence="5">DSM 17167 / CIP 108236 / LMG 21445 / STM815</strain>
    </source>
</reference>
<proteinExistence type="predicted"/>
<organism evidence="4 5">
    <name type="scientific">Paraburkholderia phymatum (strain DSM 17167 / CIP 108236 / LMG 21445 / STM815)</name>
    <name type="common">Burkholderia phymatum</name>
    <dbReference type="NCBI Taxonomy" id="391038"/>
    <lineage>
        <taxon>Bacteria</taxon>
        <taxon>Pseudomonadati</taxon>
        <taxon>Pseudomonadota</taxon>
        <taxon>Betaproteobacteria</taxon>
        <taxon>Burkholderiales</taxon>
        <taxon>Burkholderiaceae</taxon>
        <taxon>Paraburkholderia</taxon>
    </lineage>
</organism>